<keyword evidence="1" id="KW-1133">Transmembrane helix</keyword>
<protein>
    <submittedName>
        <fullName evidence="2">Uncharacterized protein</fullName>
    </submittedName>
</protein>
<feature type="transmembrane region" description="Helical" evidence="1">
    <location>
        <begin position="54"/>
        <end position="77"/>
    </location>
</feature>
<reference evidence="2" key="1">
    <citation type="submission" date="2018-01" db="EMBL/GenBank/DDBJ databases">
        <title>An insight into the sialome of Amazonian anophelines.</title>
        <authorList>
            <person name="Ribeiro J.M."/>
            <person name="Scarpassa V."/>
            <person name="Calvo E."/>
        </authorList>
    </citation>
    <scope>NUCLEOTIDE SEQUENCE</scope>
</reference>
<proteinExistence type="predicted"/>
<dbReference type="AlphaFoldDB" id="A0A2M4DBN5"/>
<sequence>MSARALLPDLQMIAICFPLINCGLSGELWRETGSESEDRLFVIDINSTQPNDNIIFFGSSDLLCSVSFFFFFFFRFLSLINVGRRLTYRQSISCMCVCVVPQTNKKTPFLSPHSALSLLLSLLRV</sequence>
<keyword evidence="1" id="KW-0472">Membrane</keyword>
<organism evidence="2">
    <name type="scientific">Anopheles darlingi</name>
    <name type="common">Mosquito</name>
    <dbReference type="NCBI Taxonomy" id="43151"/>
    <lineage>
        <taxon>Eukaryota</taxon>
        <taxon>Metazoa</taxon>
        <taxon>Ecdysozoa</taxon>
        <taxon>Arthropoda</taxon>
        <taxon>Hexapoda</taxon>
        <taxon>Insecta</taxon>
        <taxon>Pterygota</taxon>
        <taxon>Neoptera</taxon>
        <taxon>Endopterygota</taxon>
        <taxon>Diptera</taxon>
        <taxon>Nematocera</taxon>
        <taxon>Culicoidea</taxon>
        <taxon>Culicidae</taxon>
        <taxon>Anophelinae</taxon>
        <taxon>Anopheles</taxon>
    </lineage>
</organism>
<keyword evidence="1" id="KW-0812">Transmembrane</keyword>
<dbReference type="EMBL" id="GGFL01010768">
    <property type="protein sequence ID" value="MBW74946.1"/>
    <property type="molecule type" value="Transcribed_RNA"/>
</dbReference>
<name>A0A2M4DBN5_ANODA</name>
<evidence type="ECO:0000256" key="1">
    <source>
        <dbReference type="SAM" id="Phobius"/>
    </source>
</evidence>
<evidence type="ECO:0000313" key="2">
    <source>
        <dbReference type="EMBL" id="MBW74946.1"/>
    </source>
</evidence>
<accession>A0A2M4DBN5</accession>